<sequence length="201" mass="21467">MPRYLRLNRRPEGQKPRATSFADLPAVIANAPVQPALFEPTAKAETALSAIHAVLESAGHREPVEPIFDVGRLLVRAQPSAAQAKRLSGALIKCAAAFDRCRVVARDSRVKASCESWSARVFSALRSAESTLGDGAQRIARYDAVDTMLIALYAAHGVFQALADGSDCPHFDDACVDGMLVVQKALNAEASPVDNRAEVTA</sequence>
<dbReference type="EMBL" id="JACCAS010000001">
    <property type="protein sequence ID" value="NYH24661.1"/>
    <property type="molecule type" value="Genomic_DNA"/>
</dbReference>
<gene>
    <name evidence="1" type="ORF">GGD40_004140</name>
</gene>
<evidence type="ECO:0000313" key="2">
    <source>
        <dbReference type="Proteomes" id="UP000540929"/>
    </source>
</evidence>
<dbReference type="Proteomes" id="UP000540929">
    <property type="component" value="Unassembled WGS sequence"/>
</dbReference>
<comment type="caution">
    <text evidence="1">The sequence shown here is derived from an EMBL/GenBank/DDBJ whole genome shotgun (WGS) entry which is preliminary data.</text>
</comment>
<name>A0A7Y9WR45_9BURK</name>
<accession>A0A7Y9WR45</accession>
<keyword evidence="2" id="KW-1185">Reference proteome</keyword>
<reference evidence="1 2" key="1">
    <citation type="submission" date="2020-07" db="EMBL/GenBank/DDBJ databases">
        <title>Exploring microbial biodiversity for novel pathways involved in the catabolism of aromatic compounds derived from lignin.</title>
        <authorList>
            <person name="Elkins J."/>
        </authorList>
    </citation>
    <scope>NUCLEOTIDE SEQUENCE [LARGE SCALE GENOMIC DNA]</scope>
    <source>
        <strain evidence="1 2">H2C3C</strain>
    </source>
</reference>
<dbReference type="AlphaFoldDB" id="A0A7Y9WR45"/>
<evidence type="ECO:0000313" key="1">
    <source>
        <dbReference type="EMBL" id="NYH24661.1"/>
    </source>
</evidence>
<protein>
    <submittedName>
        <fullName evidence="1">Uncharacterized protein</fullName>
    </submittedName>
</protein>
<organism evidence="1 2">
    <name type="scientific">Paraburkholderia bryophila</name>
    <dbReference type="NCBI Taxonomy" id="420952"/>
    <lineage>
        <taxon>Bacteria</taxon>
        <taxon>Pseudomonadati</taxon>
        <taxon>Pseudomonadota</taxon>
        <taxon>Betaproteobacteria</taxon>
        <taxon>Burkholderiales</taxon>
        <taxon>Burkholderiaceae</taxon>
        <taxon>Paraburkholderia</taxon>
    </lineage>
</organism>
<proteinExistence type="predicted"/>
<dbReference type="RefSeq" id="WP_179744730.1">
    <property type="nucleotide sequence ID" value="NZ_JACCAS010000001.1"/>
</dbReference>